<evidence type="ECO:0000313" key="16">
    <source>
        <dbReference type="Proteomes" id="UP001151699"/>
    </source>
</evidence>
<feature type="chain" id="PRO_5040168549" description="trypsin" evidence="13">
    <location>
        <begin position="21"/>
        <end position="256"/>
    </location>
</feature>
<dbReference type="Pfam" id="PF00089">
    <property type="entry name" value="Trypsin"/>
    <property type="match status" value="1"/>
</dbReference>
<reference evidence="15" key="1">
    <citation type="submission" date="2022-07" db="EMBL/GenBank/DDBJ databases">
        <authorList>
            <person name="Trinca V."/>
            <person name="Uliana J.V.C."/>
            <person name="Torres T.T."/>
            <person name="Ward R.J."/>
            <person name="Monesi N."/>
        </authorList>
    </citation>
    <scope>NUCLEOTIDE SEQUENCE</scope>
    <source>
        <strain evidence="15">HSMRA1968</strain>
        <tissue evidence="15">Whole embryos</tissue>
    </source>
</reference>
<dbReference type="FunFam" id="2.40.10.10:FF:000077">
    <property type="entry name" value="Predicted protein"/>
    <property type="match status" value="1"/>
</dbReference>
<dbReference type="SMART" id="SM00020">
    <property type="entry name" value="Tryp_SPc"/>
    <property type="match status" value="1"/>
</dbReference>
<dbReference type="Proteomes" id="UP001151699">
    <property type="component" value="Chromosome C"/>
</dbReference>
<dbReference type="PANTHER" id="PTHR24276:SF91">
    <property type="entry name" value="AT26814P-RELATED"/>
    <property type="match status" value="1"/>
</dbReference>
<evidence type="ECO:0000256" key="12">
    <source>
        <dbReference type="RuleBase" id="RU363034"/>
    </source>
</evidence>
<dbReference type="InterPro" id="IPR001314">
    <property type="entry name" value="Peptidase_S1A"/>
</dbReference>
<evidence type="ECO:0000256" key="10">
    <source>
        <dbReference type="ARBA" id="ARBA00024195"/>
    </source>
</evidence>
<comment type="similarity">
    <text evidence="10">Belongs to the peptidase S1 family. CLIP subfamily.</text>
</comment>
<keyword evidence="8" id="KW-0865">Zymogen</keyword>
<sequence>MRSIVVLAVALASALAEVDATTEGGMVQVAQSRVVNGALTSIDQFPYIVSMQYYGAHRCGGSIITTNRILTAAHCTVNIAANTLAIRAGSTNSQSGGELVAVVEYTNHQSFNPTTLENDISIMFLDTRLVTSLQISVIPLPMQNATIPVGIIADVAGWGALCEKCPGASTLQYVGLPILSNEDCGSMYGESIFPGMLCAGFVEGGRDACQGDSGGPLSDGYLLLGVVSWGDGCARPNSPGVFTQVSLYRNWINGLL</sequence>
<dbReference type="PROSITE" id="PS50240">
    <property type="entry name" value="TRYPSIN_DOM"/>
    <property type="match status" value="1"/>
</dbReference>
<evidence type="ECO:0000256" key="13">
    <source>
        <dbReference type="SAM" id="SignalP"/>
    </source>
</evidence>
<dbReference type="InterPro" id="IPR009003">
    <property type="entry name" value="Peptidase_S1_PA"/>
</dbReference>
<dbReference type="PRINTS" id="PR00722">
    <property type="entry name" value="CHYMOTRYPSIN"/>
</dbReference>
<dbReference type="GO" id="GO:0006508">
    <property type="term" value="P:proteolysis"/>
    <property type="evidence" value="ECO:0007669"/>
    <property type="project" value="UniProtKB-KW"/>
</dbReference>
<keyword evidence="2" id="KW-0964">Secreted</keyword>
<dbReference type="GO" id="GO:0007586">
    <property type="term" value="P:digestion"/>
    <property type="evidence" value="ECO:0007669"/>
    <property type="project" value="UniProtKB-KW"/>
</dbReference>
<keyword evidence="16" id="KW-1185">Reference proteome</keyword>
<evidence type="ECO:0000256" key="4">
    <source>
        <dbReference type="ARBA" id="ARBA00022729"/>
    </source>
</evidence>
<dbReference type="PANTHER" id="PTHR24276">
    <property type="entry name" value="POLYSERASE-RELATED"/>
    <property type="match status" value="1"/>
</dbReference>
<dbReference type="OrthoDB" id="10059102at2759"/>
<keyword evidence="4 13" id="KW-0732">Signal</keyword>
<dbReference type="GO" id="GO:0005576">
    <property type="term" value="C:extracellular region"/>
    <property type="evidence" value="ECO:0007669"/>
    <property type="project" value="UniProtKB-SubCell"/>
</dbReference>
<dbReference type="AlphaFoldDB" id="A0A9Q0MNG0"/>
<dbReference type="InterPro" id="IPR018114">
    <property type="entry name" value="TRYPSIN_HIS"/>
</dbReference>
<evidence type="ECO:0000256" key="9">
    <source>
        <dbReference type="ARBA" id="ARBA00023157"/>
    </source>
</evidence>
<keyword evidence="3 12" id="KW-0645">Protease</keyword>
<comment type="subcellular location">
    <subcellularLocation>
        <location evidence="1">Secreted</location>
    </subcellularLocation>
</comment>
<evidence type="ECO:0000256" key="1">
    <source>
        <dbReference type="ARBA" id="ARBA00004613"/>
    </source>
</evidence>
<evidence type="ECO:0000256" key="2">
    <source>
        <dbReference type="ARBA" id="ARBA00022525"/>
    </source>
</evidence>
<dbReference type="SUPFAM" id="SSF50494">
    <property type="entry name" value="Trypsin-like serine proteases"/>
    <property type="match status" value="1"/>
</dbReference>
<dbReference type="GO" id="GO:0004252">
    <property type="term" value="F:serine-type endopeptidase activity"/>
    <property type="evidence" value="ECO:0007669"/>
    <property type="project" value="UniProtKB-EC"/>
</dbReference>
<dbReference type="EMBL" id="WJQU01000004">
    <property type="protein sequence ID" value="KAJ6634941.1"/>
    <property type="molecule type" value="Genomic_DNA"/>
</dbReference>
<evidence type="ECO:0000256" key="7">
    <source>
        <dbReference type="ARBA" id="ARBA00022825"/>
    </source>
</evidence>
<accession>A0A9Q0MNG0</accession>
<organism evidence="15 16">
    <name type="scientific">Pseudolycoriella hygida</name>
    <dbReference type="NCBI Taxonomy" id="35572"/>
    <lineage>
        <taxon>Eukaryota</taxon>
        <taxon>Metazoa</taxon>
        <taxon>Ecdysozoa</taxon>
        <taxon>Arthropoda</taxon>
        <taxon>Hexapoda</taxon>
        <taxon>Insecta</taxon>
        <taxon>Pterygota</taxon>
        <taxon>Neoptera</taxon>
        <taxon>Endopterygota</taxon>
        <taxon>Diptera</taxon>
        <taxon>Nematocera</taxon>
        <taxon>Sciaroidea</taxon>
        <taxon>Sciaridae</taxon>
        <taxon>Pseudolycoriella</taxon>
    </lineage>
</organism>
<evidence type="ECO:0000256" key="5">
    <source>
        <dbReference type="ARBA" id="ARBA00022757"/>
    </source>
</evidence>
<feature type="signal peptide" evidence="13">
    <location>
        <begin position="1"/>
        <end position="20"/>
    </location>
</feature>
<dbReference type="InterPro" id="IPR033116">
    <property type="entry name" value="TRYPSIN_SER"/>
</dbReference>
<keyword evidence="7 12" id="KW-0720">Serine protease</keyword>
<dbReference type="InterPro" id="IPR001254">
    <property type="entry name" value="Trypsin_dom"/>
</dbReference>
<dbReference type="PROSITE" id="PS00134">
    <property type="entry name" value="TRYPSIN_HIS"/>
    <property type="match status" value="1"/>
</dbReference>
<keyword evidence="6 12" id="KW-0378">Hydrolase</keyword>
<proteinExistence type="inferred from homology"/>
<evidence type="ECO:0000313" key="15">
    <source>
        <dbReference type="EMBL" id="KAJ6634941.1"/>
    </source>
</evidence>
<dbReference type="InterPro" id="IPR043504">
    <property type="entry name" value="Peptidase_S1_PA_chymotrypsin"/>
</dbReference>
<evidence type="ECO:0000259" key="14">
    <source>
        <dbReference type="PROSITE" id="PS50240"/>
    </source>
</evidence>
<dbReference type="PROSITE" id="PS00135">
    <property type="entry name" value="TRYPSIN_SER"/>
    <property type="match status" value="1"/>
</dbReference>
<evidence type="ECO:0000256" key="3">
    <source>
        <dbReference type="ARBA" id="ARBA00022670"/>
    </source>
</evidence>
<gene>
    <name evidence="15" type="primary">TRYP3_1</name>
    <name evidence="15" type="ORF">Bhyg_13522</name>
</gene>
<evidence type="ECO:0000256" key="8">
    <source>
        <dbReference type="ARBA" id="ARBA00023145"/>
    </source>
</evidence>
<evidence type="ECO:0000256" key="6">
    <source>
        <dbReference type="ARBA" id="ARBA00022801"/>
    </source>
</evidence>
<comment type="caution">
    <text evidence="15">The sequence shown here is derived from an EMBL/GenBank/DDBJ whole genome shotgun (WGS) entry which is preliminary data.</text>
</comment>
<keyword evidence="5" id="KW-0222">Digestion</keyword>
<keyword evidence="9" id="KW-1015">Disulfide bond</keyword>
<protein>
    <recommendedName>
        <fullName evidence="11">trypsin</fullName>
        <ecNumber evidence="11">3.4.21.4</ecNumber>
    </recommendedName>
</protein>
<name>A0A9Q0MNG0_9DIPT</name>
<feature type="domain" description="Peptidase S1" evidence="14">
    <location>
        <begin position="34"/>
        <end position="256"/>
    </location>
</feature>
<dbReference type="CDD" id="cd00190">
    <property type="entry name" value="Tryp_SPc"/>
    <property type="match status" value="1"/>
</dbReference>
<evidence type="ECO:0000256" key="11">
    <source>
        <dbReference type="ARBA" id="ARBA00038868"/>
    </source>
</evidence>
<dbReference type="EC" id="3.4.21.4" evidence="11"/>
<dbReference type="Gene3D" id="2.40.10.10">
    <property type="entry name" value="Trypsin-like serine proteases"/>
    <property type="match status" value="1"/>
</dbReference>
<dbReference type="InterPro" id="IPR050430">
    <property type="entry name" value="Peptidase_S1"/>
</dbReference>